<accession>A0A6C0EGF2</accession>
<evidence type="ECO:0000256" key="2">
    <source>
        <dbReference type="ARBA" id="ARBA00022801"/>
    </source>
</evidence>
<dbReference type="InterPro" id="IPR038765">
    <property type="entry name" value="Papain-like_cys_pep_sf"/>
</dbReference>
<proteinExistence type="predicted"/>
<dbReference type="GO" id="GO:0006508">
    <property type="term" value="P:proteolysis"/>
    <property type="evidence" value="ECO:0007669"/>
    <property type="project" value="UniProtKB-KW"/>
</dbReference>
<dbReference type="InterPro" id="IPR003653">
    <property type="entry name" value="Peptidase_C48_C"/>
</dbReference>
<dbReference type="EMBL" id="MN739823">
    <property type="protein sequence ID" value="QHT27503.1"/>
    <property type="molecule type" value="Genomic_DNA"/>
</dbReference>
<evidence type="ECO:0000256" key="3">
    <source>
        <dbReference type="SAM" id="MobiDB-lite"/>
    </source>
</evidence>
<organism evidence="5">
    <name type="scientific">viral metagenome</name>
    <dbReference type="NCBI Taxonomy" id="1070528"/>
    <lineage>
        <taxon>unclassified sequences</taxon>
        <taxon>metagenomes</taxon>
        <taxon>organismal metagenomes</taxon>
    </lineage>
</organism>
<dbReference type="PROSITE" id="PS50600">
    <property type="entry name" value="ULP_PROTEASE"/>
    <property type="match status" value="1"/>
</dbReference>
<sequence>MNDKFIGEQMKKEQCSPISDQNEKLGKKTNKNSCLSDTALFRLRDLWNARHPDVIIKTNDPREIWNQLYHYMKNTCNKESCWLKQNFANHDKYLKKELDESFAPEYPKEWKKNPNKWLSSVDILNVMKQYEEAYKCFNFIGPSPIDYDTYMLYGECVWDELCHFNLQNEITAGKTKIGVIFNLDPHYKGGSHWVSLFINIKKGTIFYFDSAGEKIPQQIEKFVKTVMEQGRSLSGSKKINFVFDQNYPVEHQYGNTECGVYSLFFIVHMLEDKITAYYLKNHILKDQYMEKFRKIYFNST</sequence>
<dbReference type="SUPFAM" id="SSF54001">
    <property type="entry name" value="Cysteine proteinases"/>
    <property type="match status" value="1"/>
</dbReference>
<reference evidence="5" key="1">
    <citation type="journal article" date="2020" name="Nature">
        <title>Giant virus diversity and host interactions through global metagenomics.</title>
        <authorList>
            <person name="Schulz F."/>
            <person name="Roux S."/>
            <person name="Paez-Espino D."/>
            <person name="Jungbluth S."/>
            <person name="Walsh D.A."/>
            <person name="Denef V.J."/>
            <person name="McMahon K.D."/>
            <person name="Konstantinidis K.T."/>
            <person name="Eloe-Fadrosh E.A."/>
            <person name="Kyrpides N.C."/>
            <person name="Woyke T."/>
        </authorList>
    </citation>
    <scope>NUCLEOTIDE SEQUENCE</scope>
    <source>
        <strain evidence="5">GVMAG-M-3300023179-33</strain>
    </source>
</reference>
<evidence type="ECO:0000313" key="5">
    <source>
        <dbReference type="EMBL" id="QHT27503.1"/>
    </source>
</evidence>
<dbReference type="Pfam" id="PF02902">
    <property type="entry name" value="Peptidase_C48"/>
    <property type="match status" value="1"/>
</dbReference>
<evidence type="ECO:0000259" key="4">
    <source>
        <dbReference type="PROSITE" id="PS50600"/>
    </source>
</evidence>
<name>A0A6C0EGF2_9ZZZZ</name>
<protein>
    <recommendedName>
        <fullName evidence="4">Ubiquitin-like protease family profile domain-containing protein</fullName>
    </recommendedName>
</protein>
<keyword evidence="2" id="KW-0378">Hydrolase</keyword>
<dbReference type="GO" id="GO:0008234">
    <property type="term" value="F:cysteine-type peptidase activity"/>
    <property type="evidence" value="ECO:0007669"/>
    <property type="project" value="InterPro"/>
</dbReference>
<keyword evidence="1" id="KW-0645">Protease</keyword>
<feature type="compositionally biased region" description="Basic and acidic residues" evidence="3">
    <location>
        <begin position="1"/>
        <end position="14"/>
    </location>
</feature>
<feature type="domain" description="Ubiquitin-like protease family profile" evidence="4">
    <location>
        <begin position="39"/>
        <end position="269"/>
    </location>
</feature>
<dbReference type="AlphaFoldDB" id="A0A6C0EGF2"/>
<feature type="region of interest" description="Disordered" evidence="3">
    <location>
        <begin position="1"/>
        <end position="27"/>
    </location>
</feature>
<dbReference type="Gene3D" id="3.40.395.10">
    <property type="entry name" value="Adenoviral Proteinase, Chain A"/>
    <property type="match status" value="1"/>
</dbReference>
<evidence type="ECO:0000256" key="1">
    <source>
        <dbReference type="ARBA" id="ARBA00022670"/>
    </source>
</evidence>